<sequence>MEESSFSLVEKTIEKFFENFEPKEYLYLDVLYRFEEENIEEILTNARSCKLPKKYHSYKDLLQEQIAKKLSLTNNDLFLYTENVIYVKRFFQVETPADGPDRRACGIPPEMLQEYKKRFFPNDEYKARMLELLTFALDSTLNIKKINPSEFRALFIPVFVNISDIVVIESSELEDLREIRGLSYFLLREMFEKMMLSIAEIILFHFSNQEKKAIEFLSHYGIHETIDAKGNHYKPNPILDESNRAWNMTTIRSTMIQHKKSKQTLYDKTKTILSLLKKKLNTYRNEHKELTKHLYKEHKEFEKVEEKLDHIHQTLDRLEYTDAKEVKFLENGEEKLYERKPLITHLFKSEDLLLNQKAQLHKSTKELELALSNKQKEIYVWEKKLAESESALKNLESHGHPIDSQYERIQRALAKTLSQR</sequence>
<proteinExistence type="predicted"/>
<reference evidence="2" key="1">
    <citation type="submission" date="2017-05" db="EMBL/GenBank/DDBJ databases">
        <title>Dechlorination kinetics govern the competition between two new strains of the genus Sulfurospirillum.</title>
        <authorList>
            <person name="Buttet G.F."/>
            <person name="Murray A.M."/>
            <person name="Goris T."/>
            <person name="Burion M."/>
            <person name="Lin B."/>
            <person name="Rolle M."/>
            <person name="Maillard J."/>
        </authorList>
    </citation>
    <scope>NUCLEOTIDE SEQUENCE [LARGE SCALE GENOMIC DNA]</scope>
    <source>
        <strain evidence="2">SL2-1</strain>
    </source>
</reference>
<dbReference type="Proteomes" id="UP000196005">
    <property type="component" value="Chromosome"/>
</dbReference>
<organism evidence="1 2">
    <name type="scientific">Sulfurospirillum diekertiae</name>
    <dbReference type="NCBI Taxonomy" id="1854492"/>
    <lineage>
        <taxon>Bacteria</taxon>
        <taxon>Pseudomonadati</taxon>
        <taxon>Campylobacterota</taxon>
        <taxon>Epsilonproteobacteria</taxon>
        <taxon>Campylobacterales</taxon>
        <taxon>Sulfurospirillaceae</taxon>
        <taxon>Sulfurospirillum</taxon>
    </lineage>
</organism>
<keyword evidence="2" id="KW-1185">Reference proteome</keyword>
<evidence type="ECO:0000313" key="2">
    <source>
        <dbReference type="Proteomes" id="UP000196005"/>
    </source>
</evidence>
<protein>
    <submittedName>
        <fullName evidence="1">Uncharacterized protein</fullName>
    </submittedName>
</protein>
<dbReference type="KEGG" id="suls:Sdiek1_2807"/>
<dbReference type="OrthoDB" id="5337730at2"/>
<dbReference type="RefSeq" id="WP_087439624.1">
    <property type="nucleotide sequence ID" value="NZ_CP021416.1"/>
</dbReference>
<dbReference type="EMBL" id="CP021416">
    <property type="protein sequence ID" value="ARU49950.1"/>
    <property type="molecule type" value="Genomic_DNA"/>
</dbReference>
<evidence type="ECO:0000313" key="1">
    <source>
        <dbReference type="EMBL" id="ARU49950.1"/>
    </source>
</evidence>
<accession>A0A1Y0HPT5</accession>
<name>A0A1Y0HPT5_9BACT</name>
<gene>
    <name evidence="1" type="ORF">Sdiek1_2807</name>
</gene>
<dbReference type="AlphaFoldDB" id="A0A1Y0HPT5"/>